<dbReference type="InterPro" id="IPR009080">
    <property type="entry name" value="tRNAsynth_Ia_anticodon-bd"/>
</dbReference>
<dbReference type="SUPFAM" id="SSF55190">
    <property type="entry name" value="Arginyl-tRNA synthetase (ArgRS), N-terminal 'additional' domain"/>
    <property type="match status" value="1"/>
</dbReference>
<dbReference type="GO" id="GO:0005737">
    <property type="term" value="C:cytoplasm"/>
    <property type="evidence" value="ECO:0007669"/>
    <property type="project" value="InterPro"/>
</dbReference>
<keyword evidence="4" id="KW-0067">ATP-binding</keyword>
<proteinExistence type="predicted"/>
<gene>
    <name evidence="6" type="primary">argS2</name>
    <name evidence="6" type="ORF">AHOG_06680</name>
</gene>
<reference evidence="6 7" key="1">
    <citation type="submission" date="2017-07" db="EMBL/GenBank/DDBJ databases">
        <title>Complete genome sequence of Actinoalloteichus hoggarensis DSM 45943, type strain of Actinoalloteichus hoggarensis.</title>
        <authorList>
            <person name="Ruckert C."/>
            <person name="Nouioui I."/>
            <person name="Willmese J."/>
            <person name="van Wezel G."/>
            <person name="Klenk H.-P."/>
            <person name="Kalinowski J."/>
            <person name="Zotchev S.B."/>
        </authorList>
    </citation>
    <scope>NUCLEOTIDE SEQUENCE [LARGE SCALE GENOMIC DNA]</scope>
    <source>
        <strain evidence="6 7">DSM 45943</strain>
    </source>
</reference>
<keyword evidence="3" id="KW-0547">Nucleotide-binding</keyword>
<dbReference type="EC" id="6.1.1.19" evidence="1"/>
<organism evidence="6 7">
    <name type="scientific">Actinoalloteichus hoggarensis</name>
    <dbReference type="NCBI Taxonomy" id="1470176"/>
    <lineage>
        <taxon>Bacteria</taxon>
        <taxon>Bacillati</taxon>
        <taxon>Actinomycetota</taxon>
        <taxon>Actinomycetes</taxon>
        <taxon>Pseudonocardiales</taxon>
        <taxon>Pseudonocardiaceae</taxon>
        <taxon>Actinoalloteichus</taxon>
    </lineage>
</organism>
<sequence>MNVEELAELVRDVAAAVAADRGRALAALPTPIVTRRRGSQADTDGEYATTFALRSAGPLGLAPRALAELLAAGLACRDGVRAATVAGPGFVNIAVDAPGGSDVLRDVLRAGARHGLPDSGGLDLAAHARTVRVVDRTGASVDAAERVAMVGDAAARYLVLRARPHSSVRFDPERWRGRTDSNPLFRVQYAHARLTMLLHGATMLGVAAPRPTERGDGHAEDGGGRPEDVALTRRLSEFSSVVAEAVPARPDRVARYLEDLADDVRCPAVAGRLLPGGDERPSAEHAAVALLCAAGRQVLNNGLALLRMSAPERM</sequence>
<dbReference type="OrthoDB" id="9803211at2"/>
<dbReference type="SUPFAM" id="SSF47323">
    <property type="entry name" value="Anticodon-binding domain of a subclass of class I aminoacyl-tRNA synthetases"/>
    <property type="match status" value="1"/>
</dbReference>
<dbReference type="SMART" id="SM00836">
    <property type="entry name" value="DALR_1"/>
    <property type="match status" value="1"/>
</dbReference>
<dbReference type="Pfam" id="PF03485">
    <property type="entry name" value="Arg_tRNA_synt_N"/>
    <property type="match status" value="1"/>
</dbReference>
<dbReference type="PANTHER" id="PTHR11956">
    <property type="entry name" value="ARGINYL-TRNA SYNTHETASE"/>
    <property type="match status" value="1"/>
</dbReference>
<dbReference type="InterPro" id="IPR036695">
    <property type="entry name" value="Arg-tRNA-synth_N_sf"/>
</dbReference>
<evidence type="ECO:0000256" key="4">
    <source>
        <dbReference type="ARBA" id="ARBA00022840"/>
    </source>
</evidence>
<dbReference type="AlphaFoldDB" id="A0A221VZQ2"/>
<evidence type="ECO:0000256" key="5">
    <source>
        <dbReference type="ARBA" id="ARBA00049339"/>
    </source>
</evidence>
<name>A0A221VZQ2_9PSEU</name>
<dbReference type="Gene3D" id="3.30.1360.70">
    <property type="entry name" value="Arginyl tRNA synthetase N-terminal domain"/>
    <property type="match status" value="1"/>
</dbReference>
<dbReference type="KEGG" id="ahg:AHOG_06680"/>
<dbReference type="GO" id="GO:0006420">
    <property type="term" value="P:arginyl-tRNA aminoacylation"/>
    <property type="evidence" value="ECO:0007669"/>
    <property type="project" value="InterPro"/>
</dbReference>
<dbReference type="Gene3D" id="1.10.730.10">
    <property type="entry name" value="Isoleucyl-tRNA Synthetase, Domain 1"/>
    <property type="match status" value="1"/>
</dbReference>
<dbReference type="InterPro" id="IPR005148">
    <property type="entry name" value="Arg-tRNA-synth_N"/>
</dbReference>
<dbReference type="EMBL" id="CP022521">
    <property type="protein sequence ID" value="ASO18984.1"/>
    <property type="molecule type" value="Genomic_DNA"/>
</dbReference>
<evidence type="ECO:0000313" key="7">
    <source>
        <dbReference type="Proteomes" id="UP000204221"/>
    </source>
</evidence>
<evidence type="ECO:0000256" key="1">
    <source>
        <dbReference type="ARBA" id="ARBA00012837"/>
    </source>
</evidence>
<dbReference type="SMART" id="SM01016">
    <property type="entry name" value="Arg_tRNA_synt_N"/>
    <property type="match status" value="1"/>
</dbReference>
<comment type="catalytic activity">
    <reaction evidence="5">
        <text>tRNA(Arg) + L-arginine + ATP = L-arginyl-tRNA(Arg) + AMP + diphosphate</text>
        <dbReference type="Rhea" id="RHEA:20301"/>
        <dbReference type="Rhea" id="RHEA-COMP:9658"/>
        <dbReference type="Rhea" id="RHEA-COMP:9673"/>
        <dbReference type="ChEBI" id="CHEBI:30616"/>
        <dbReference type="ChEBI" id="CHEBI:32682"/>
        <dbReference type="ChEBI" id="CHEBI:33019"/>
        <dbReference type="ChEBI" id="CHEBI:78442"/>
        <dbReference type="ChEBI" id="CHEBI:78513"/>
        <dbReference type="ChEBI" id="CHEBI:456215"/>
        <dbReference type="EC" id="6.1.1.19"/>
    </reaction>
</comment>
<dbReference type="PANTHER" id="PTHR11956:SF5">
    <property type="entry name" value="ARGININE--TRNA LIGASE, CYTOPLASMIC"/>
    <property type="match status" value="1"/>
</dbReference>
<evidence type="ECO:0000256" key="2">
    <source>
        <dbReference type="ARBA" id="ARBA00022598"/>
    </source>
</evidence>
<dbReference type="InterPro" id="IPR001278">
    <property type="entry name" value="Arg-tRNA-ligase"/>
</dbReference>
<keyword evidence="2 6" id="KW-0436">Ligase</keyword>
<dbReference type="RefSeq" id="WP_093940574.1">
    <property type="nucleotide sequence ID" value="NZ_CP022521.1"/>
</dbReference>
<dbReference type="InterPro" id="IPR008909">
    <property type="entry name" value="DALR_anticod-bd"/>
</dbReference>
<evidence type="ECO:0000313" key="6">
    <source>
        <dbReference type="EMBL" id="ASO18984.1"/>
    </source>
</evidence>
<dbReference type="Pfam" id="PF05746">
    <property type="entry name" value="DALR_1"/>
    <property type="match status" value="1"/>
</dbReference>
<dbReference type="Proteomes" id="UP000204221">
    <property type="component" value="Chromosome"/>
</dbReference>
<dbReference type="GO" id="GO:0005524">
    <property type="term" value="F:ATP binding"/>
    <property type="evidence" value="ECO:0007669"/>
    <property type="project" value="UniProtKB-KW"/>
</dbReference>
<accession>A0A221VZQ2</accession>
<evidence type="ECO:0000256" key="3">
    <source>
        <dbReference type="ARBA" id="ARBA00022741"/>
    </source>
</evidence>
<dbReference type="GO" id="GO:0004814">
    <property type="term" value="F:arginine-tRNA ligase activity"/>
    <property type="evidence" value="ECO:0007669"/>
    <property type="project" value="UniProtKB-EC"/>
</dbReference>
<keyword evidence="7" id="KW-1185">Reference proteome</keyword>
<protein>
    <recommendedName>
        <fullName evidence="1">arginine--tRNA ligase</fullName>
        <ecNumber evidence="1">6.1.1.19</ecNumber>
    </recommendedName>
</protein>